<dbReference type="GeneID" id="301457093"/>
<dbReference type="RefSeq" id="WP_310890532.1">
    <property type="nucleotide sequence ID" value="NZ_BAAAGR010000001.1"/>
</dbReference>
<organism evidence="1 2">
    <name type="scientific">Microbacterium aurantiacum</name>
    <dbReference type="NCBI Taxonomy" id="162393"/>
    <lineage>
        <taxon>Bacteria</taxon>
        <taxon>Bacillati</taxon>
        <taxon>Actinomycetota</taxon>
        <taxon>Actinomycetes</taxon>
        <taxon>Micrococcales</taxon>
        <taxon>Microbacteriaceae</taxon>
        <taxon>Microbacterium</taxon>
    </lineage>
</organism>
<name>A0AAJ2LUU7_9MICO</name>
<evidence type="ECO:0000313" key="1">
    <source>
        <dbReference type="EMBL" id="MDS0244510.1"/>
    </source>
</evidence>
<dbReference type="Proteomes" id="UP001183582">
    <property type="component" value="Unassembled WGS sequence"/>
</dbReference>
<proteinExistence type="predicted"/>
<gene>
    <name evidence="1" type="ORF">KZC50_02655</name>
</gene>
<evidence type="ECO:0000313" key="2">
    <source>
        <dbReference type="Proteomes" id="UP001183582"/>
    </source>
</evidence>
<protein>
    <submittedName>
        <fullName evidence="1">Uncharacterized protein</fullName>
    </submittedName>
</protein>
<dbReference type="EMBL" id="JAHWXH010000001">
    <property type="protein sequence ID" value="MDS0244510.1"/>
    <property type="molecule type" value="Genomic_DNA"/>
</dbReference>
<comment type="caution">
    <text evidence="1">The sequence shown here is derived from an EMBL/GenBank/DDBJ whole genome shotgun (WGS) entry which is preliminary data.</text>
</comment>
<reference evidence="1 2" key="1">
    <citation type="submission" date="2021-06" db="EMBL/GenBank/DDBJ databases">
        <title>Genome-based taxonomic framework of Microbacterium strains isolated from marine environment, the description of four new species and reclassification of four preexisting species.</title>
        <authorList>
            <person name="Lee S.D."/>
            <person name="Kim S.-M."/>
            <person name="Byeon Y.-S."/>
            <person name="Yang H.L."/>
            <person name="Kim I.S."/>
        </authorList>
    </citation>
    <scope>NUCLEOTIDE SEQUENCE [LARGE SCALE GENOMIC DNA]</scope>
    <source>
        <strain evidence="1 2">KACC 20514</strain>
    </source>
</reference>
<accession>A0AAJ2LUU7</accession>
<dbReference type="AlphaFoldDB" id="A0AAJ2LUU7"/>
<sequence length="68" mass="7058">MPSWKPSVSAPTGPIYSGCRVGSFPATISVGVDSASPLELRTQFPGASLQFIKDGDRIGVFLGSDDAD</sequence>